<proteinExistence type="predicted"/>
<keyword evidence="4" id="KW-1185">Reference proteome</keyword>
<evidence type="ECO:0000256" key="2">
    <source>
        <dbReference type="SAM" id="MobiDB-lite"/>
    </source>
</evidence>
<accession>A0A9D3MH40</accession>
<protein>
    <submittedName>
        <fullName evidence="3">Uncharacterized protein</fullName>
    </submittedName>
</protein>
<feature type="region of interest" description="Disordered" evidence="2">
    <location>
        <begin position="54"/>
        <end position="85"/>
    </location>
</feature>
<feature type="coiled-coil region" evidence="1">
    <location>
        <begin position="166"/>
        <end position="193"/>
    </location>
</feature>
<feature type="coiled-coil region" evidence="1">
    <location>
        <begin position="226"/>
        <end position="285"/>
    </location>
</feature>
<comment type="caution">
    <text evidence="3">The sequence shown here is derived from an EMBL/GenBank/DDBJ whole genome shotgun (WGS) entry which is preliminary data.</text>
</comment>
<reference evidence="3" key="1">
    <citation type="submission" date="2021-01" db="EMBL/GenBank/DDBJ databases">
        <title>A chromosome-scale assembly of European eel, Anguilla anguilla.</title>
        <authorList>
            <person name="Henkel C."/>
            <person name="Jong-Raadsen S.A."/>
            <person name="Dufour S."/>
            <person name="Weltzien F.-A."/>
            <person name="Palstra A.P."/>
            <person name="Pelster B."/>
            <person name="Spaink H.P."/>
            <person name="Van Den Thillart G.E."/>
            <person name="Jansen H."/>
            <person name="Zahm M."/>
            <person name="Klopp C."/>
            <person name="Cedric C."/>
            <person name="Louis A."/>
            <person name="Berthelot C."/>
            <person name="Parey E."/>
            <person name="Roest Crollius H."/>
            <person name="Montfort J."/>
            <person name="Robinson-Rechavi M."/>
            <person name="Bucao C."/>
            <person name="Bouchez O."/>
            <person name="Gislard M."/>
            <person name="Lluch J."/>
            <person name="Milhes M."/>
            <person name="Lampietro C."/>
            <person name="Lopez Roques C."/>
            <person name="Donnadieu C."/>
            <person name="Braasch I."/>
            <person name="Desvignes T."/>
            <person name="Postlethwait J."/>
            <person name="Bobe J."/>
            <person name="Guiguen Y."/>
            <person name="Dirks R."/>
        </authorList>
    </citation>
    <scope>NUCLEOTIDE SEQUENCE</scope>
    <source>
        <strain evidence="3">Tag_6206</strain>
        <tissue evidence="3">Liver</tissue>
    </source>
</reference>
<dbReference type="EMBL" id="JAFIRN010000006">
    <property type="protein sequence ID" value="KAG5847150.1"/>
    <property type="molecule type" value="Genomic_DNA"/>
</dbReference>
<dbReference type="Proteomes" id="UP001044222">
    <property type="component" value="Chromosome 6"/>
</dbReference>
<sequence>MNRGLKINLENKVKNLETEAEIIKTSLKMTAKRLQQSEGFLQQKLAQEKMLRQESEEKLNSERKASEQTTKKMNTDHENRESSYKNQIEELTKISTDMKTLLHSTKFENEMLKESRKAFQAMTVNSAKEILRVKTIVEEERSAHHKEMNALKTQLNMVTIQAQEKETTLQNKLAQEKALYQETEAKLKETNLEWEEKQGSDKAQIKELLERLASAQKLGTSTKSENEELKESCKAFQQMVKDLTEEMLGLKENNMQERSIHQDEVQSLQKNIEMMTIKMEDKETALLQKLAEEEARTAQANGKFVEYKDDLIKVTKERQHFLKNEIRHFQCRAEDNLMAYRDAENQLTRERRKTADLQGRWVQ</sequence>
<evidence type="ECO:0000313" key="4">
    <source>
        <dbReference type="Proteomes" id="UP001044222"/>
    </source>
</evidence>
<evidence type="ECO:0000256" key="1">
    <source>
        <dbReference type="SAM" id="Coils"/>
    </source>
</evidence>
<keyword evidence="1" id="KW-0175">Coiled coil</keyword>
<evidence type="ECO:0000313" key="3">
    <source>
        <dbReference type="EMBL" id="KAG5847150.1"/>
    </source>
</evidence>
<name>A0A9D3MH40_ANGAN</name>
<gene>
    <name evidence="3" type="ORF">ANANG_G00122960</name>
</gene>
<dbReference type="AlphaFoldDB" id="A0A9D3MH40"/>
<organism evidence="3 4">
    <name type="scientific">Anguilla anguilla</name>
    <name type="common">European freshwater eel</name>
    <name type="synonym">Muraena anguilla</name>
    <dbReference type="NCBI Taxonomy" id="7936"/>
    <lineage>
        <taxon>Eukaryota</taxon>
        <taxon>Metazoa</taxon>
        <taxon>Chordata</taxon>
        <taxon>Craniata</taxon>
        <taxon>Vertebrata</taxon>
        <taxon>Euteleostomi</taxon>
        <taxon>Actinopterygii</taxon>
        <taxon>Neopterygii</taxon>
        <taxon>Teleostei</taxon>
        <taxon>Anguilliformes</taxon>
        <taxon>Anguillidae</taxon>
        <taxon>Anguilla</taxon>
    </lineage>
</organism>